<comment type="pathway">
    <text evidence="2 7">Isoprenoid biosynthesis; isopentenyl diphosphate biosynthesis via DXP pathway; isopentenyl diphosphate from 1-deoxy-D-xylulose 5-phosphate: step 2/6.</text>
</comment>
<feature type="site" description="Positions MEP for the nucleophilic attack" evidence="7">
    <location>
        <position position="220"/>
    </location>
</feature>
<evidence type="ECO:0000256" key="7">
    <source>
        <dbReference type="HAMAP-Rule" id="MF_00108"/>
    </source>
</evidence>
<dbReference type="InterPro" id="IPR034683">
    <property type="entry name" value="IspD/TarI"/>
</dbReference>
<feature type="site" description="Transition state stabilizer" evidence="7">
    <location>
        <position position="23"/>
    </location>
</feature>
<accession>A0A848KZ43</accession>
<evidence type="ECO:0000256" key="5">
    <source>
        <dbReference type="ARBA" id="ARBA00022695"/>
    </source>
</evidence>
<dbReference type="InterPro" id="IPR029044">
    <property type="entry name" value="Nucleotide-diphossugar_trans"/>
</dbReference>
<dbReference type="AlphaFoldDB" id="A0A848KZ43"/>
<feature type="site" description="Positions MEP for the nucleophilic attack" evidence="7">
    <location>
        <position position="167"/>
    </location>
</feature>
<proteinExistence type="inferred from homology"/>
<organism evidence="8 9">
    <name type="scientific">Gordonia asplenii</name>
    <dbReference type="NCBI Taxonomy" id="2725283"/>
    <lineage>
        <taxon>Bacteria</taxon>
        <taxon>Bacillati</taxon>
        <taxon>Actinomycetota</taxon>
        <taxon>Actinomycetes</taxon>
        <taxon>Mycobacteriales</taxon>
        <taxon>Gordoniaceae</taxon>
        <taxon>Gordonia</taxon>
    </lineage>
</organism>
<gene>
    <name evidence="7" type="primary">ispD</name>
    <name evidence="8" type="ORF">HH308_21825</name>
</gene>
<dbReference type="PANTHER" id="PTHR32125">
    <property type="entry name" value="2-C-METHYL-D-ERYTHRITOL 4-PHOSPHATE CYTIDYLYLTRANSFERASE, CHLOROPLASTIC"/>
    <property type="match status" value="1"/>
</dbReference>
<dbReference type="Gene3D" id="3.90.550.10">
    <property type="entry name" value="Spore Coat Polysaccharide Biosynthesis Protein SpsA, Chain A"/>
    <property type="match status" value="1"/>
</dbReference>
<comment type="caution">
    <text evidence="8">The sequence shown here is derived from an EMBL/GenBank/DDBJ whole genome shotgun (WGS) entry which is preliminary data.</text>
</comment>
<evidence type="ECO:0000313" key="9">
    <source>
        <dbReference type="Proteomes" id="UP000550729"/>
    </source>
</evidence>
<dbReference type="UniPathway" id="UPA00056">
    <property type="reaction ID" value="UER00093"/>
</dbReference>
<dbReference type="CDD" id="cd02516">
    <property type="entry name" value="CDP-ME_synthetase"/>
    <property type="match status" value="1"/>
</dbReference>
<dbReference type="NCBIfam" id="TIGR00453">
    <property type="entry name" value="ispD"/>
    <property type="match status" value="1"/>
</dbReference>
<evidence type="ECO:0000256" key="6">
    <source>
        <dbReference type="ARBA" id="ARBA00023229"/>
    </source>
</evidence>
<evidence type="ECO:0000313" key="8">
    <source>
        <dbReference type="EMBL" id="NMO03856.1"/>
    </source>
</evidence>
<keyword evidence="6 7" id="KW-0414">Isoprene biosynthesis</keyword>
<keyword evidence="4 7" id="KW-0808">Transferase</keyword>
<evidence type="ECO:0000256" key="3">
    <source>
        <dbReference type="ARBA" id="ARBA00009789"/>
    </source>
</evidence>
<dbReference type="HAMAP" id="MF_00108">
    <property type="entry name" value="IspD"/>
    <property type="match status" value="1"/>
</dbReference>
<dbReference type="InterPro" id="IPR018294">
    <property type="entry name" value="ISPD_synthase_CS"/>
</dbReference>
<reference evidence="8 9" key="1">
    <citation type="submission" date="2020-04" db="EMBL/GenBank/DDBJ databases">
        <title>Gordonia sp. nov. TBRC 11910.</title>
        <authorList>
            <person name="Suriyachadkun C."/>
        </authorList>
    </citation>
    <scope>NUCLEOTIDE SEQUENCE [LARGE SCALE GENOMIC DNA]</scope>
    <source>
        <strain evidence="8 9">TBRC 11910</strain>
    </source>
</reference>
<evidence type="ECO:0000256" key="2">
    <source>
        <dbReference type="ARBA" id="ARBA00004787"/>
    </source>
</evidence>
<evidence type="ECO:0000256" key="1">
    <source>
        <dbReference type="ARBA" id="ARBA00001282"/>
    </source>
</evidence>
<comment type="function">
    <text evidence="7">Catalyzes the formation of 4-diphosphocytidyl-2-C-methyl-D-erythritol from CTP and 2-C-methyl-D-erythritol 4-phosphate (MEP).</text>
</comment>
<dbReference type="Proteomes" id="UP000550729">
    <property type="component" value="Unassembled WGS sequence"/>
</dbReference>
<feature type="site" description="Transition state stabilizer" evidence="7">
    <location>
        <position position="30"/>
    </location>
</feature>
<sequence length="243" mass="25202">MKPTGRPSGPTAVIVVAAGSGQRLGESVPKAFVKLDDRTILQHAVARTAKLPAVDVVVVVVPADLVARARLDLMFARPRVSVTAGGAERTDSVRAGIDHVLALAPDAKAILVHDAARPLTPASVFDRIIVAVSGGCDAVVPALPVVDTLKRVATDAGQTTVEATVDRETLRAIQTPQGFSVDALTRAYHAASGLATDDAGLVERCGIPVHVVDGDALAFKITTPWDLRIARGVVAESGPEELP</sequence>
<dbReference type="Pfam" id="PF01128">
    <property type="entry name" value="IspD"/>
    <property type="match status" value="1"/>
</dbReference>
<dbReference type="RefSeq" id="WP_170196364.1">
    <property type="nucleotide sequence ID" value="NZ_JABBNB010000028.1"/>
</dbReference>
<protein>
    <recommendedName>
        <fullName evidence="7">2-C-methyl-D-erythritol 4-phosphate cytidylyltransferase</fullName>
        <ecNumber evidence="7">2.7.7.60</ecNumber>
    </recommendedName>
    <alternativeName>
        <fullName evidence="7">4-diphosphocytidyl-2C-methyl-D-erythritol synthase</fullName>
    </alternativeName>
    <alternativeName>
        <fullName evidence="7">MEP cytidylyltransferase</fullName>
        <shortName evidence="7">MCT</shortName>
    </alternativeName>
</protein>
<keyword evidence="9" id="KW-1185">Reference proteome</keyword>
<dbReference type="GO" id="GO:0019288">
    <property type="term" value="P:isopentenyl diphosphate biosynthetic process, methylerythritol 4-phosphate pathway"/>
    <property type="evidence" value="ECO:0007669"/>
    <property type="project" value="UniProtKB-UniRule"/>
</dbReference>
<comment type="catalytic activity">
    <reaction evidence="1 7">
        <text>2-C-methyl-D-erythritol 4-phosphate + CTP + H(+) = 4-CDP-2-C-methyl-D-erythritol + diphosphate</text>
        <dbReference type="Rhea" id="RHEA:13429"/>
        <dbReference type="ChEBI" id="CHEBI:15378"/>
        <dbReference type="ChEBI" id="CHEBI:33019"/>
        <dbReference type="ChEBI" id="CHEBI:37563"/>
        <dbReference type="ChEBI" id="CHEBI:57823"/>
        <dbReference type="ChEBI" id="CHEBI:58262"/>
        <dbReference type="EC" id="2.7.7.60"/>
    </reaction>
</comment>
<name>A0A848KZ43_9ACTN</name>
<dbReference type="EMBL" id="JABBNB010000028">
    <property type="protein sequence ID" value="NMO03856.1"/>
    <property type="molecule type" value="Genomic_DNA"/>
</dbReference>
<keyword evidence="5 7" id="KW-0548">Nucleotidyltransferase</keyword>
<comment type="similarity">
    <text evidence="3 7">Belongs to the IspD/TarI cytidylyltransferase family. IspD subfamily.</text>
</comment>
<evidence type="ECO:0000256" key="4">
    <source>
        <dbReference type="ARBA" id="ARBA00022679"/>
    </source>
</evidence>
<dbReference type="EC" id="2.7.7.60" evidence="7"/>
<dbReference type="GO" id="GO:0050518">
    <property type="term" value="F:2-C-methyl-D-erythritol 4-phosphate cytidylyltransferase activity"/>
    <property type="evidence" value="ECO:0007669"/>
    <property type="project" value="UniProtKB-UniRule"/>
</dbReference>
<dbReference type="PROSITE" id="PS01295">
    <property type="entry name" value="ISPD"/>
    <property type="match status" value="1"/>
</dbReference>
<dbReference type="PANTHER" id="PTHR32125:SF4">
    <property type="entry name" value="2-C-METHYL-D-ERYTHRITOL 4-PHOSPHATE CYTIDYLYLTRANSFERASE, CHLOROPLASTIC"/>
    <property type="match status" value="1"/>
</dbReference>
<dbReference type="FunFam" id="3.90.550.10:FF:000003">
    <property type="entry name" value="2-C-methyl-D-erythritol 4-phosphate cytidylyltransferase"/>
    <property type="match status" value="1"/>
</dbReference>
<dbReference type="SUPFAM" id="SSF53448">
    <property type="entry name" value="Nucleotide-diphospho-sugar transferases"/>
    <property type="match status" value="1"/>
</dbReference>
<dbReference type="InterPro" id="IPR001228">
    <property type="entry name" value="IspD"/>
</dbReference>
<dbReference type="InterPro" id="IPR050088">
    <property type="entry name" value="IspD/TarI_cytidylyltransf_bact"/>
</dbReference>